<keyword evidence="5 10" id="KW-0479">Metal-binding</keyword>
<evidence type="ECO:0000313" key="16">
    <source>
        <dbReference type="EMBL" id="OGY21200.1"/>
    </source>
</evidence>
<feature type="binding site" evidence="10 12">
    <location>
        <begin position="259"/>
        <end position="262"/>
    </location>
    <ligand>
        <name>substrate</name>
    </ligand>
</feature>
<feature type="binding site" evidence="10 12">
    <location>
        <position position="190"/>
    </location>
    <ligand>
        <name>substrate</name>
    </ligand>
</feature>
<dbReference type="HAMAP" id="MF_01038">
    <property type="entry name" value="GpmI"/>
    <property type="match status" value="1"/>
</dbReference>
<keyword evidence="8 10" id="KW-0413">Isomerase</keyword>
<feature type="binding site" evidence="10 13">
    <location>
        <position position="11"/>
    </location>
    <ligand>
        <name>Mn(2+)</name>
        <dbReference type="ChEBI" id="CHEBI:29035"/>
        <label>2</label>
    </ligand>
</feature>
<keyword evidence="7 10" id="KW-0464">Manganese</keyword>
<dbReference type="SUPFAM" id="SSF64158">
    <property type="entry name" value="2,3-Bisphosphoglycerate-independent phosphoglycerate mutase, substrate-binding domain"/>
    <property type="match status" value="1"/>
</dbReference>
<dbReference type="GO" id="GO:0006007">
    <property type="term" value="P:glucose catabolic process"/>
    <property type="evidence" value="ECO:0007669"/>
    <property type="project" value="InterPro"/>
</dbReference>
<dbReference type="PANTHER" id="PTHR31637">
    <property type="entry name" value="2,3-BISPHOSPHOGLYCERATE-INDEPENDENT PHOSPHOGLYCERATE MUTASE"/>
    <property type="match status" value="1"/>
</dbReference>
<organism evidence="16 17">
    <name type="scientific">Candidatus Woykebacteria bacterium GWA1_44_8</name>
    <dbReference type="NCBI Taxonomy" id="1802591"/>
    <lineage>
        <taxon>Bacteria</taxon>
        <taxon>Candidatus Woykeibacteriota</taxon>
    </lineage>
</organism>
<comment type="cofactor">
    <cofactor evidence="10">
        <name>Mn(2+)</name>
        <dbReference type="ChEBI" id="CHEBI:29035"/>
    </cofactor>
    <text evidence="10">Binds 2 manganese ions per subunit.</text>
</comment>
<feature type="domain" description="Metalloenzyme" evidence="14">
    <location>
        <begin position="3"/>
        <end position="501"/>
    </location>
</feature>
<gene>
    <name evidence="10" type="primary">gpmI</name>
    <name evidence="16" type="ORF">A2113_00645</name>
</gene>
<feature type="binding site" evidence="10 13">
    <location>
        <position position="400"/>
    </location>
    <ligand>
        <name>Mn(2+)</name>
        <dbReference type="ChEBI" id="CHEBI:29035"/>
        <label>1</label>
    </ligand>
</feature>
<keyword evidence="6 10" id="KW-0324">Glycolysis</keyword>
<dbReference type="STRING" id="1802591.A2113_00645"/>
<evidence type="ECO:0000256" key="4">
    <source>
        <dbReference type="ARBA" id="ARBA00012026"/>
    </source>
</evidence>
<accession>A0A1G1W0U8</accession>
<evidence type="ECO:0000256" key="13">
    <source>
        <dbReference type="PIRSR" id="PIRSR001492-3"/>
    </source>
</evidence>
<evidence type="ECO:0000256" key="9">
    <source>
        <dbReference type="ARBA" id="ARBA00071648"/>
    </source>
</evidence>
<feature type="active site" description="Phosphoserine intermediate" evidence="10 11">
    <location>
        <position position="61"/>
    </location>
</feature>
<dbReference type="UniPathway" id="UPA00109">
    <property type="reaction ID" value="UER00186"/>
</dbReference>
<dbReference type="InterPro" id="IPR036646">
    <property type="entry name" value="PGAM_B_sf"/>
</dbReference>
<dbReference type="Pfam" id="PF06415">
    <property type="entry name" value="iPGM_N"/>
    <property type="match status" value="1"/>
</dbReference>
<evidence type="ECO:0000256" key="6">
    <source>
        <dbReference type="ARBA" id="ARBA00023152"/>
    </source>
</evidence>
<dbReference type="GO" id="GO:0030145">
    <property type="term" value="F:manganese ion binding"/>
    <property type="evidence" value="ECO:0007669"/>
    <property type="project" value="UniProtKB-UniRule"/>
</dbReference>
<dbReference type="InterPro" id="IPR017850">
    <property type="entry name" value="Alkaline_phosphatase_core_sf"/>
</dbReference>
<dbReference type="InterPro" id="IPR011258">
    <property type="entry name" value="BPG-indep_PGM_N"/>
</dbReference>
<protein>
    <recommendedName>
        <fullName evidence="9 10">2,3-bisphosphoglycerate-independent phosphoglycerate mutase</fullName>
        <shortName evidence="10">BPG-independent PGAM</shortName>
        <shortName evidence="10">Phosphoglyceromutase</shortName>
        <shortName evidence="10">iPGM</shortName>
        <ecNumber evidence="4 10">5.4.2.12</ecNumber>
    </recommendedName>
</protein>
<evidence type="ECO:0000256" key="10">
    <source>
        <dbReference type="HAMAP-Rule" id="MF_01038"/>
    </source>
</evidence>
<comment type="pathway">
    <text evidence="2 10">Carbohydrate degradation; glycolysis; pyruvate from D-glyceraldehyde 3-phosphate: step 3/5.</text>
</comment>
<dbReference type="CDD" id="cd16010">
    <property type="entry name" value="iPGM"/>
    <property type="match status" value="1"/>
</dbReference>
<evidence type="ECO:0000259" key="15">
    <source>
        <dbReference type="Pfam" id="PF06415"/>
    </source>
</evidence>
<proteinExistence type="inferred from homology"/>
<dbReference type="Gene3D" id="3.40.720.10">
    <property type="entry name" value="Alkaline Phosphatase, subunit A"/>
    <property type="match status" value="1"/>
</dbReference>
<dbReference type="GO" id="GO:0006096">
    <property type="term" value="P:glycolytic process"/>
    <property type="evidence" value="ECO:0007669"/>
    <property type="project" value="UniProtKB-UniRule"/>
</dbReference>
<evidence type="ECO:0000256" key="11">
    <source>
        <dbReference type="PIRSR" id="PIRSR001492-1"/>
    </source>
</evidence>
<dbReference type="PANTHER" id="PTHR31637:SF0">
    <property type="entry name" value="2,3-BISPHOSPHOGLYCERATE-INDEPENDENT PHOSPHOGLYCERATE MUTASE"/>
    <property type="match status" value="1"/>
</dbReference>
<evidence type="ECO:0000256" key="8">
    <source>
        <dbReference type="ARBA" id="ARBA00023235"/>
    </source>
</evidence>
<dbReference type="EMBL" id="MHCN01000017">
    <property type="protein sequence ID" value="OGY21200.1"/>
    <property type="molecule type" value="Genomic_DNA"/>
</dbReference>
<dbReference type="PIRSF" id="PIRSF001492">
    <property type="entry name" value="IPGAM"/>
    <property type="match status" value="1"/>
</dbReference>
<evidence type="ECO:0000256" key="5">
    <source>
        <dbReference type="ARBA" id="ARBA00022723"/>
    </source>
</evidence>
<feature type="binding site" evidence="10 12">
    <location>
        <position position="122"/>
    </location>
    <ligand>
        <name>substrate</name>
    </ligand>
</feature>
<feature type="binding site" evidence="10 13">
    <location>
        <position position="404"/>
    </location>
    <ligand>
        <name>Mn(2+)</name>
        <dbReference type="ChEBI" id="CHEBI:29035"/>
        <label>1</label>
    </ligand>
</feature>
<dbReference type="AlphaFoldDB" id="A0A1G1W0U8"/>
<feature type="binding site" evidence="10 12">
    <location>
        <position position="184"/>
    </location>
    <ligand>
        <name>substrate</name>
    </ligand>
</feature>
<dbReference type="InterPro" id="IPR005995">
    <property type="entry name" value="Pgm_bpd_ind"/>
</dbReference>
<dbReference type="FunFam" id="3.40.1450.10:FF:000001">
    <property type="entry name" value="2,3-bisphosphoglycerate-independent phosphoglycerate mutase"/>
    <property type="match status" value="1"/>
</dbReference>
<comment type="function">
    <text evidence="10">Catalyzes the interconversion of 2-phosphoglycerate and 3-phosphoglycerate.</text>
</comment>
<feature type="binding site" evidence="10 13">
    <location>
        <position position="441"/>
    </location>
    <ligand>
        <name>Mn(2+)</name>
        <dbReference type="ChEBI" id="CHEBI:29035"/>
        <label>2</label>
    </ligand>
</feature>
<evidence type="ECO:0000256" key="12">
    <source>
        <dbReference type="PIRSR" id="PIRSR001492-2"/>
    </source>
</evidence>
<dbReference type="Pfam" id="PF01676">
    <property type="entry name" value="Metalloenzyme"/>
    <property type="match status" value="1"/>
</dbReference>
<dbReference type="SUPFAM" id="SSF53649">
    <property type="entry name" value="Alkaline phosphatase-like"/>
    <property type="match status" value="1"/>
</dbReference>
<feature type="binding site" evidence="10 13">
    <location>
        <position position="460"/>
    </location>
    <ligand>
        <name>Mn(2+)</name>
        <dbReference type="ChEBI" id="CHEBI:29035"/>
        <label>1</label>
    </ligand>
</feature>
<dbReference type="Gene3D" id="3.40.1450.10">
    <property type="entry name" value="BPG-independent phosphoglycerate mutase, domain B"/>
    <property type="match status" value="1"/>
</dbReference>
<dbReference type="InterPro" id="IPR006124">
    <property type="entry name" value="Metalloenzyme"/>
</dbReference>
<feature type="binding site" evidence="10 13">
    <location>
        <position position="442"/>
    </location>
    <ligand>
        <name>Mn(2+)</name>
        <dbReference type="ChEBI" id="CHEBI:29035"/>
        <label>2</label>
    </ligand>
</feature>
<dbReference type="NCBIfam" id="TIGR01307">
    <property type="entry name" value="pgm_bpd_ind"/>
    <property type="match status" value="1"/>
</dbReference>
<feature type="binding site" evidence="10 13">
    <location>
        <position position="61"/>
    </location>
    <ligand>
        <name>Mn(2+)</name>
        <dbReference type="ChEBI" id="CHEBI:29035"/>
        <label>2</label>
    </ligand>
</feature>
<reference evidence="16 17" key="1">
    <citation type="journal article" date="2016" name="Nat. Commun.">
        <title>Thousands of microbial genomes shed light on interconnected biogeochemical processes in an aquifer system.</title>
        <authorList>
            <person name="Anantharaman K."/>
            <person name="Brown C.T."/>
            <person name="Hug L.A."/>
            <person name="Sharon I."/>
            <person name="Castelle C.J."/>
            <person name="Probst A.J."/>
            <person name="Thomas B.C."/>
            <person name="Singh A."/>
            <person name="Wilkins M.J."/>
            <person name="Karaoz U."/>
            <person name="Brodie E.L."/>
            <person name="Williams K.H."/>
            <person name="Hubbard S.S."/>
            <person name="Banfield J.F."/>
        </authorList>
    </citation>
    <scope>NUCLEOTIDE SEQUENCE [LARGE SCALE GENOMIC DNA]</scope>
</reference>
<evidence type="ECO:0000313" key="17">
    <source>
        <dbReference type="Proteomes" id="UP000176299"/>
    </source>
</evidence>
<evidence type="ECO:0000256" key="1">
    <source>
        <dbReference type="ARBA" id="ARBA00000370"/>
    </source>
</evidence>
<comment type="similarity">
    <text evidence="3 10">Belongs to the BPG-independent phosphoglycerate mutase family.</text>
</comment>
<feature type="domain" description="BPG-independent PGAM N-terminal" evidence="15">
    <location>
        <begin position="81"/>
        <end position="297"/>
    </location>
</feature>
<dbReference type="Proteomes" id="UP000176299">
    <property type="component" value="Unassembled WGS sequence"/>
</dbReference>
<feature type="binding site" evidence="10 12">
    <location>
        <position position="333"/>
    </location>
    <ligand>
        <name>substrate</name>
    </ligand>
</feature>
<evidence type="ECO:0000256" key="3">
    <source>
        <dbReference type="ARBA" id="ARBA00008819"/>
    </source>
</evidence>
<comment type="catalytic activity">
    <reaction evidence="1 10">
        <text>(2R)-2-phosphoglycerate = (2R)-3-phosphoglycerate</text>
        <dbReference type="Rhea" id="RHEA:15901"/>
        <dbReference type="ChEBI" id="CHEBI:58272"/>
        <dbReference type="ChEBI" id="CHEBI:58289"/>
        <dbReference type="EC" id="5.4.2.12"/>
    </reaction>
</comment>
<comment type="subunit">
    <text evidence="10">Monomer.</text>
</comment>
<dbReference type="GO" id="GO:0005829">
    <property type="term" value="C:cytosol"/>
    <property type="evidence" value="ECO:0007669"/>
    <property type="project" value="TreeGrafter"/>
</dbReference>
<evidence type="ECO:0000256" key="2">
    <source>
        <dbReference type="ARBA" id="ARBA00004798"/>
    </source>
</evidence>
<name>A0A1G1W0U8_9BACT</name>
<dbReference type="EC" id="5.4.2.12" evidence="4 10"/>
<dbReference type="GO" id="GO:0004619">
    <property type="term" value="F:phosphoglycerate mutase activity"/>
    <property type="evidence" value="ECO:0007669"/>
    <property type="project" value="UniProtKB-UniRule"/>
</dbReference>
<feature type="binding site" evidence="10 12">
    <location>
        <begin position="152"/>
        <end position="153"/>
    </location>
    <ligand>
        <name>substrate</name>
    </ligand>
</feature>
<sequence length="513" mass="56374">MVKPVVLIILDGWGVAPDSPGNAISRAHTPFWDKISVSYPHTSLLASGESVGLPSGEAGNSEVGHLNIGAGMIVYQELERINMAISDGSFIKNDALLAAAEHVKKNKSNLHLLGLVGHGCVHSDLEHLYALLWFAKAQDIKNVFLHAFTDGRDSSPTSGLEIIHEITTKFSEIGVGKLASICGRYFAMDRDNRWERARKAYELIVNGNGDKTQDPLEAINRSYQKGVTDEFIEPLLLTEKEGSSYTIKDSDAVIFFNFRPDRSRQLTKAFVLPDFGQFPRKTTLQNLIFVTMTEYEKGLPVMTAFPPPVIEYPLAAVLSLHDKRQLHIGETEKYAHVTYFLNGGKEEPYPGEDRVHTPSPKIATYDKKPEMSAFGITDHVCTVIEQQIYDCIIINFANADMVAHTGSFEATKKAVDVLDKCLEKITNLTSSVDGVTIITSDHGNAEEMINPETGGVDTEHTANPVPFIVVGEAFKGRQDVELPVGLLADVAPTILSLLQIRKPDSMTGNDLLV</sequence>
<evidence type="ECO:0000259" key="14">
    <source>
        <dbReference type="Pfam" id="PF01676"/>
    </source>
</evidence>
<evidence type="ECO:0000256" key="7">
    <source>
        <dbReference type="ARBA" id="ARBA00023211"/>
    </source>
</evidence>
<comment type="caution">
    <text evidence="16">The sequence shown here is derived from an EMBL/GenBank/DDBJ whole genome shotgun (WGS) entry which is preliminary data.</text>
</comment>